<name>A0A2P2Q192_RHIMU</name>
<dbReference type="EMBL" id="GGEC01080254">
    <property type="protein sequence ID" value="MBX60738.1"/>
    <property type="molecule type" value="Transcribed_RNA"/>
</dbReference>
<reference evidence="1" key="1">
    <citation type="submission" date="2018-02" db="EMBL/GenBank/DDBJ databases">
        <title>Rhizophora mucronata_Transcriptome.</title>
        <authorList>
            <person name="Meera S.P."/>
            <person name="Sreeshan A."/>
            <person name="Augustine A."/>
        </authorList>
    </citation>
    <scope>NUCLEOTIDE SEQUENCE</scope>
    <source>
        <tissue evidence="1">Leaf</tissue>
    </source>
</reference>
<dbReference type="AlphaFoldDB" id="A0A2P2Q192"/>
<sequence>MRLYLKMFVFLMFLFRSW</sequence>
<proteinExistence type="predicted"/>
<evidence type="ECO:0000313" key="1">
    <source>
        <dbReference type="EMBL" id="MBX60738.1"/>
    </source>
</evidence>
<organism evidence="1">
    <name type="scientific">Rhizophora mucronata</name>
    <name type="common">Asiatic mangrove</name>
    <dbReference type="NCBI Taxonomy" id="61149"/>
    <lineage>
        <taxon>Eukaryota</taxon>
        <taxon>Viridiplantae</taxon>
        <taxon>Streptophyta</taxon>
        <taxon>Embryophyta</taxon>
        <taxon>Tracheophyta</taxon>
        <taxon>Spermatophyta</taxon>
        <taxon>Magnoliopsida</taxon>
        <taxon>eudicotyledons</taxon>
        <taxon>Gunneridae</taxon>
        <taxon>Pentapetalae</taxon>
        <taxon>rosids</taxon>
        <taxon>fabids</taxon>
        <taxon>Malpighiales</taxon>
        <taxon>Rhizophoraceae</taxon>
        <taxon>Rhizophora</taxon>
    </lineage>
</organism>
<accession>A0A2P2Q192</accession>
<protein>
    <submittedName>
        <fullName evidence="1">Uncharacterized protein</fullName>
    </submittedName>
</protein>